<dbReference type="AlphaFoldDB" id="A0ABF7PHL6"/>
<comment type="caution">
    <text evidence="1">The sequence shown here is derived from an EMBL/GenBank/DDBJ whole genome shotgun (WGS) entry which is preliminary data.</text>
</comment>
<organism evidence="1">
    <name type="scientific">Bacillus cereus 95/8201</name>
    <dbReference type="NCBI Taxonomy" id="526979"/>
    <lineage>
        <taxon>Bacteria</taxon>
        <taxon>Bacillati</taxon>
        <taxon>Bacillota</taxon>
        <taxon>Bacilli</taxon>
        <taxon>Bacillales</taxon>
        <taxon>Bacillaceae</taxon>
        <taxon>Bacillus</taxon>
        <taxon>Bacillus cereus group</taxon>
    </lineage>
</organism>
<evidence type="ECO:0000313" key="1">
    <source>
        <dbReference type="EMBL" id="EEL14053.1"/>
    </source>
</evidence>
<gene>
    <name evidence="1" type="ORF">bcere0016_53360</name>
</gene>
<reference evidence="1" key="1">
    <citation type="journal article" date="2012" name="Genome Res.">
        <title>Genomic characterization of the Bacillus cereus sensu lato species: Backdrop to the evolution of Bacillus anthracis.</title>
        <authorList>
            <person name="Zwick M.E."/>
            <person name="Joseph S.J."/>
            <person name="Didelot X."/>
            <person name="Chen P.E."/>
            <person name="Bishop-Lilly K.A."/>
            <person name="Stewart A.C."/>
            <person name="Willner K."/>
            <person name="Nolan N."/>
            <person name="Lentz S."/>
            <person name="Thomason M.K."/>
            <person name="Sozhamannan S."/>
            <person name="Mateczun A.J."/>
            <person name="Du L."/>
            <person name="Read T.D."/>
        </authorList>
    </citation>
    <scope>NUCLEOTIDE SEQUENCE</scope>
    <source>
        <strain evidence="1">95/8201</strain>
    </source>
</reference>
<name>A0ABF7PHL6_BACCE</name>
<accession>A0ABF7PHL6</accession>
<dbReference type="RefSeq" id="WP_002037542.1">
    <property type="nucleotide sequence ID" value="NZ_CM000727.1"/>
</dbReference>
<protein>
    <submittedName>
        <fullName evidence="1">Uncharacterized protein</fullName>
    </submittedName>
</protein>
<sequence length="49" mass="4993">MEVLNKQNVNIIPESEEVGGWVACVGACGTVCLASGGVGTEFAAASYFL</sequence>
<dbReference type="EMBL" id="ACMF01000104">
    <property type="protein sequence ID" value="EEL14053.1"/>
    <property type="molecule type" value="Genomic_DNA"/>
</dbReference>
<proteinExistence type="predicted"/>
<dbReference type="SMR" id="A0ABF7PHL6"/>